<dbReference type="AlphaFoldDB" id="A0A834TCB2"/>
<evidence type="ECO:0000313" key="1">
    <source>
        <dbReference type="EMBL" id="KAF7814424.1"/>
    </source>
</evidence>
<accession>A0A834TCB2</accession>
<evidence type="ECO:0000313" key="2">
    <source>
        <dbReference type="Proteomes" id="UP000634136"/>
    </source>
</evidence>
<dbReference type="EMBL" id="JAAIUW010000009">
    <property type="protein sequence ID" value="KAF7814424.1"/>
    <property type="molecule type" value="Genomic_DNA"/>
</dbReference>
<dbReference type="Proteomes" id="UP000634136">
    <property type="component" value="Unassembled WGS sequence"/>
</dbReference>
<keyword evidence="2" id="KW-1185">Reference proteome</keyword>
<comment type="caution">
    <text evidence="1">The sequence shown here is derived from an EMBL/GenBank/DDBJ whole genome shotgun (WGS) entry which is preliminary data.</text>
</comment>
<name>A0A834TCB2_9FABA</name>
<gene>
    <name evidence="1" type="ORF">G2W53_028393</name>
</gene>
<sequence>MASLSDHHVMGSLSDHHVMGFAQA</sequence>
<organism evidence="1 2">
    <name type="scientific">Senna tora</name>
    <dbReference type="NCBI Taxonomy" id="362788"/>
    <lineage>
        <taxon>Eukaryota</taxon>
        <taxon>Viridiplantae</taxon>
        <taxon>Streptophyta</taxon>
        <taxon>Embryophyta</taxon>
        <taxon>Tracheophyta</taxon>
        <taxon>Spermatophyta</taxon>
        <taxon>Magnoliopsida</taxon>
        <taxon>eudicotyledons</taxon>
        <taxon>Gunneridae</taxon>
        <taxon>Pentapetalae</taxon>
        <taxon>rosids</taxon>
        <taxon>fabids</taxon>
        <taxon>Fabales</taxon>
        <taxon>Fabaceae</taxon>
        <taxon>Caesalpinioideae</taxon>
        <taxon>Cassia clade</taxon>
        <taxon>Senna</taxon>
    </lineage>
</organism>
<reference evidence="1" key="1">
    <citation type="submission" date="2020-09" db="EMBL/GenBank/DDBJ databases">
        <title>Genome-Enabled Discovery of Anthraquinone Biosynthesis in Senna tora.</title>
        <authorList>
            <person name="Kang S.-H."/>
            <person name="Pandey R.P."/>
            <person name="Lee C.-M."/>
            <person name="Sim J.-S."/>
            <person name="Jeong J.-T."/>
            <person name="Choi B.-S."/>
            <person name="Jung M."/>
            <person name="Ginzburg D."/>
            <person name="Zhao K."/>
            <person name="Won S.Y."/>
            <person name="Oh T.-J."/>
            <person name="Yu Y."/>
            <person name="Kim N.-H."/>
            <person name="Lee O.R."/>
            <person name="Lee T.-H."/>
            <person name="Bashyal P."/>
            <person name="Kim T.-S."/>
            <person name="Lee W.-H."/>
            <person name="Kawkins C."/>
            <person name="Kim C.-K."/>
            <person name="Kim J.S."/>
            <person name="Ahn B.O."/>
            <person name="Rhee S.Y."/>
            <person name="Sohng J.K."/>
        </authorList>
    </citation>
    <scope>NUCLEOTIDE SEQUENCE</scope>
    <source>
        <tissue evidence="1">Leaf</tissue>
    </source>
</reference>
<protein>
    <submittedName>
        <fullName evidence="1">Uncharacterized protein</fullName>
    </submittedName>
</protein>
<proteinExistence type="predicted"/>